<feature type="transmembrane region" description="Helical" evidence="5">
    <location>
        <begin position="197"/>
        <end position="217"/>
    </location>
</feature>
<dbReference type="OMA" id="CFFTMWG"/>
<reference evidence="8" key="2">
    <citation type="journal article" date="2014" name="PLoS ONE">
        <title>Genome and Transcriptome Analysis of the Fungal Pathogen Fusarium oxysporum f. sp. cubense Causing Banana Vascular Wilt Disease.</title>
        <authorList>
            <person name="Guo L."/>
            <person name="Han L."/>
            <person name="Yang L."/>
            <person name="Zeng H."/>
            <person name="Fan D."/>
            <person name="Zhu Y."/>
            <person name="Feng Y."/>
            <person name="Wang G."/>
            <person name="Peng C."/>
            <person name="Jiang X."/>
            <person name="Zhou D."/>
            <person name="Ni P."/>
            <person name="Liang C."/>
            <person name="Liu L."/>
            <person name="Wang J."/>
            <person name="Mao C."/>
            <person name="Fang X."/>
            <person name="Peng M."/>
            <person name="Huang J."/>
        </authorList>
    </citation>
    <scope>NUCLEOTIDE SEQUENCE [LARGE SCALE GENOMIC DNA]</scope>
    <source>
        <strain evidence="8">race 1</strain>
    </source>
</reference>
<reference evidence="8" key="1">
    <citation type="submission" date="2012-09" db="EMBL/GenBank/DDBJ databases">
        <title>Genome sequencing and comparative transcriptomics of race 1 and race 4 of banana pathogen: Fusarium oxysporum f. sp. cubense.</title>
        <authorList>
            <person name="Fang X."/>
            <person name="Huang J."/>
        </authorList>
    </citation>
    <scope>NUCLEOTIDE SEQUENCE [LARGE SCALE GENOMIC DNA]</scope>
    <source>
        <strain evidence="8">race 1</strain>
    </source>
</reference>
<evidence type="ECO:0000256" key="3">
    <source>
        <dbReference type="ARBA" id="ARBA00023180"/>
    </source>
</evidence>
<feature type="transmembrane region" description="Helical" evidence="5">
    <location>
        <begin position="349"/>
        <end position="369"/>
    </location>
</feature>
<feature type="chain" id="PRO_5004120255" evidence="6">
    <location>
        <begin position="17"/>
        <end position="478"/>
    </location>
</feature>
<accession>N4U553</accession>
<feature type="transmembrane region" description="Helical" evidence="5">
    <location>
        <begin position="376"/>
        <end position="395"/>
    </location>
</feature>
<evidence type="ECO:0000313" key="7">
    <source>
        <dbReference type="EMBL" id="ENH71008.1"/>
    </source>
</evidence>
<keyword evidence="3" id="KW-0325">Glycoprotein</keyword>
<evidence type="ECO:0000256" key="1">
    <source>
        <dbReference type="ARBA" id="ARBA00004141"/>
    </source>
</evidence>
<feature type="compositionally biased region" description="Basic and acidic residues" evidence="4">
    <location>
        <begin position="56"/>
        <end position="67"/>
    </location>
</feature>
<evidence type="ECO:0000256" key="4">
    <source>
        <dbReference type="SAM" id="MobiDB-lite"/>
    </source>
</evidence>
<evidence type="ECO:0000256" key="2">
    <source>
        <dbReference type="ARBA" id="ARBA00006727"/>
    </source>
</evidence>
<feature type="transmembrane region" description="Helical" evidence="5">
    <location>
        <begin position="282"/>
        <end position="303"/>
    </location>
</feature>
<feature type="transmembrane region" description="Helical" evidence="5">
    <location>
        <begin position="170"/>
        <end position="191"/>
    </location>
</feature>
<keyword evidence="5" id="KW-0472">Membrane</keyword>
<dbReference type="Pfam" id="PF07690">
    <property type="entry name" value="MFS_1"/>
    <property type="match status" value="1"/>
</dbReference>
<feature type="transmembrane region" description="Helical" evidence="5">
    <location>
        <begin position="444"/>
        <end position="468"/>
    </location>
</feature>
<feature type="transmembrane region" description="Helical" evidence="5">
    <location>
        <begin position="109"/>
        <end position="128"/>
    </location>
</feature>
<dbReference type="InterPro" id="IPR011701">
    <property type="entry name" value="MFS"/>
</dbReference>
<dbReference type="PANTHER" id="PTHR11360:SF234">
    <property type="entry name" value="MFS-TYPE TRANSPORTER DBAD-RELATED"/>
    <property type="match status" value="1"/>
</dbReference>
<dbReference type="Proteomes" id="UP000016928">
    <property type="component" value="Unassembled WGS sequence"/>
</dbReference>
<evidence type="ECO:0000313" key="8">
    <source>
        <dbReference type="Proteomes" id="UP000016928"/>
    </source>
</evidence>
<sequence>MNLFLCLLLIPIVLLAIRVRSIGSAFSSTYYRTKSFINDISGKMHSSTISDSPELESNKPNENNDRVPLMEEREPGLVWLARSCCSFAPCGMFQLYYSEVMFKDQSSSALAWITTLHIFMLFMLGPAVGKMIDVYGCRKTLLPFSIMAVFSVCMLSLCTQYWQVMLTQGVTFGLAAAGLSLPAMATATQWFSTKKGLAVGIVSAGSSLGGVIYPCMIPRLIEEVGFATAVRWTALLQGILLVIANALCTSPFPPLGIVSRPAKNEKEKVPSGEINGFKRGPWVFFILGCFFTMWGLFAPLNYLPEMASLHGYKGFAVYTLAIANTGSLFGRVVPGWISDKISGDIGHFNTMAMVTGFSGALVLAFWLPLEFHTSKGGIIAFALLFGFASGGFVSLGPPCVVSLAEDWVDEIGFKLGGFCLAIALGALTGLPIEGAIKDREGDRFTGLMCFAGASMLIGSFCMATARVFKGGAQLCKKI</sequence>
<dbReference type="OrthoDB" id="5667at2759"/>
<comment type="subcellular location">
    <subcellularLocation>
        <location evidence="1">Membrane</location>
        <topology evidence="1">Multi-pass membrane protein</topology>
    </subcellularLocation>
</comment>
<dbReference type="Gene3D" id="1.20.1250.20">
    <property type="entry name" value="MFS general substrate transporter like domains"/>
    <property type="match status" value="1"/>
</dbReference>
<keyword evidence="6" id="KW-0732">Signal</keyword>
<dbReference type="GO" id="GO:0022857">
    <property type="term" value="F:transmembrane transporter activity"/>
    <property type="evidence" value="ECO:0007669"/>
    <property type="project" value="InterPro"/>
</dbReference>
<gene>
    <name evidence="7" type="ORF">FOC1_g10008378</name>
</gene>
<dbReference type="PANTHER" id="PTHR11360">
    <property type="entry name" value="MONOCARBOXYLATE TRANSPORTER"/>
    <property type="match status" value="1"/>
</dbReference>
<organism evidence="7 8">
    <name type="scientific">Fusarium oxysporum f. sp. cubense (strain race 1)</name>
    <name type="common">Panama disease fungus</name>
    <dbReference type="NCBI Taxonomy" id="1229664"/>
    <lineage>
        <taxon>Eukaryota</taxon>
        <taxon>Fungi</taxon>
        <taxon>Dikarya</taxon>
        <taxon>Ascomycota</taxon>
        <taxon>Pezizomycotina</taxon>
        <taxon>Sordariomycetes</taxon>
        <taxon>Hypocreomycetidae</taxon>
        <taxon>Hypocreales</taxon>
        <taxon>Nectriaceae</taxon>
        <taxon>Fusarium</taxon>
        <taxon>Fusarium oxysporum species complex</taxon>
    </lineage>
</organism>
<evidence type="ECO:0000256" key="5">
    <source>
        <dbReference type="SAM" id="Phobius"/>
    </source>
</evidence>
<feature type="region of interest" description="Disordered" evidence="4">
    <location>
        <begin position="47"/>
        <end position="67"/>
    </location>
</feature>
<dbReference type="SUPFAM" id="SSF103473">
    <property type="entry name" value="MFS general substrate transporter"/>
    <property type="match status" value="1"/>
</dbReference>
<protein>
    <submittedName>
        <fullName evidence="7">Putative transporter MCH4</fullName>
    </submittedName>
</protein>
<feature type="signal peptide" evidence="6">
    <location>
        <begin position="1"/>
        <end position="16"/>
    </location>
</feature>
<dbReference type="VEuPathDB" id="FungiDB:FOC1_g10008378"/>
<dbReference type="InterPro" id="IPR050327">
    <property type="entry name" value="Proton-linked_MCT"/>
</dbReference>
<dbReference type="AlphaFoldDB" id="N4U553"/>
<dbReference type="EMBL" id="KB730167">
    <property type="protein sequence ID" value="ENH71008.1"/>
    <property type="molecule type" value="Genomic_DNA"/>
</dbReference>
<keyword evidence="5" id="KW-1133">Transmembrane helix</keyword>
<name>N4U553_FUSC1</name>
<feature type="transmembrane region" description="Helical" evidence="5">
    <location>
        <begin position="229"/>
        <end position="247"/>
    </location>
</feature>
<feature type="transmembrane region" description="Helical" evidence="5">
    <location>
        <begin position="140"/>
        <end position="158"/>
    </location>
</feature>
<feature type="transmembrane region" description="Helical" evidence="5">
    <location>
        <begin position="315"/>
        <end position="337"/>
    </location>
</feature>
<feature type="transmembrane region" description="Helical" evidence="5">
    <location>
        <begin position="415"/>
        <end position="432"/>
    </location>
</feature>
<proteinExistence type="inferred from homology"/>
<dbReference type="HOGENOM" id="CLU_001265_1_0_1"/>
<dbReference type="GO" id="GO:0016020">
    <property type="term" value="C:membrane"/>
    <property type="evidence" value="ECO:0007669"/>
    <property type="project" value="UniProtKB-SubCell"/>
</dbReference>
<dbReference type="InterPro" id="IPR036259">
    <property type="entry name" value="MFS_trans_sf"/>
</dbReference>
<keyword evidence="5" id="KW-0812">Transmembrane</keyword>
<comment type="similarity">
    <text evidence="2">Belongs to the major facilitator superfamily. Monocarboxylate porter (TC 2.A.1.13) family.</text>
</comment>
<evidence type="ECO:0000256" key="6">
    <source>
        <dbReference type="SAM" id="SignalP"/>
    </source>
</evidence>